<reference evidence="1" key="1">
    <citation type="submission" date="2014-11" db="EMBL/GenBank/DDBJ databases">
        <authorList>
            <person name="Amaro Gonzalez C."/>
        </authorList>
    </citation>
    <scope>NUCLEOTIDE SEQUENCE</scope>
</reference>
<dbReference type="AlphaFoldDB" id="A0A0E9SAT1"/>
<reference evidence="1" key="2">
    <citation type="journal article" date="2015" name="Fish Shellfish Immunol.">
        <title>Early steps in the European eel (Anguilla anguilla)-Vibrio vulnificus interaction in the gills: Role of the RtxA13 toxin.</title>
        <authorList>
            <person name="Callol A."/>
            <person name="Pajuelo D."/>
            <person name="Ebbesson L."/>
            <person name="Teles M."/>
            <person name="MacKenzie S."/>
            <person name="Amaro C."/>
        </authorList>
    </citation>
    <scope>NUCLEOTIDE SEQUENCE</scope>
</reference>
<organism evidence="1">
    <name type="scientific">Anguilla anguilla</name>
    <name type="common">European freshwater eel</name>
    <name type="synonym">Muraena anguilla</name>
    <dbReference type="NCBI Taxonomy" id="7936"/>
    <lineage>
        <taxon>Eukaryota</taxon>
        <taxon>Metazoa</taxon>
        <taxon>Chordata</taxon>
        <taxon>Craniata</taxon>
        <taxon>Vertebrata</taxon>
        <taxon>Euteleostomi</taxon>
        <taxon>Actinopterygii</taxon>
        <taxon>Neopterygii</taxon>
        <taxon>Teleostei</taxon>
        <taxon>Anguilliformes</taxon>
        <taxon>Anguillidae</taxon>
        <taxon>Anguilla</taxon>
    </lineage>
</organism>
<protein>
    <submittedName>
        <fullName evidence="1">Uncharacterized protein</fullName>
    </submittedName>
</protein>
<dbReference type="EMBL" id="GBXM01070063">
    <property type="protein sequence ID" value="JAH38514.1"/>
    <property type="molecule type" value="Transcribed_RNA"/>
</dbReference>
<accession>A0A0E9SAT1</accession>
<proteinExistence type="predicted"/>
<sequence length="23" mass="2649">MVNCICLLAHSNKVVDNKTRNIY</sequence>
<evidence type="ECO:0000313" key="1">
    <source>
        <dbReference type="EMBL" id="JAH38514.1"/>
    </source>
</evidence>
<name>A0A0E9SAT1_ANGAN</name>